<sequence>MDPEKVTQTSDQTISNDDDKQQENSDPLPLKDETETNPSPTADEAKSAEAEIVEELPTEDGVIKTTGDDDGAKTDDIQQDGEEAKVEDPSPLPPDLGKVSEEIDQFISDSSNLKGDDHEFKPPDVPVFVEQFAVLVEAKIEDYEGGDAPIKWSQLPQEEATSFLDIVDRISKLLTSLSQFSSEYKYAYSISRVDGVLQRAMSYIEEEYKSILYEYKINPDSDINNSDTPSAKPNKEADNSSSSDTNQDAEQDSVPESKPPEENKFPGYSEEIVTTLNKFSKALIAGGYESECCQVYFFARRKALEESLHKLGFEKYSIDDVQKMNWDLLEGEVTGWIVAFRHCTNVLFSNESKLANAVFADQPSIADTIFSNLSRGMMMQLFNFAEAVSMTKRAAEKLFKFLDIYETLCDFLLLADKIFPASCADELKAEATLTRSRLGESMVSIFSELENSIQADSNKTPVPGGAVHPLTRYIMNYLKYVAEYRDTLEQVFKEHQMIERADSTTGSDFDCQNPQGAQNNHQTSSNKLSPFETHMIKVMDLLDANLEGKSRLYKDTSLSSIFMMNNGRYILQKIKGSPEINSLMGDQWYRKRSSDLRQYHKTYQRETWGKLLQCLNHEGLNVHGKVNKPILKERFKSFNALFDEIHKTQSGWVISDEQLQSELRVSISNMVIPAYRSFLGRFSQTFTPGRQTEKYVKFQPEEIETYIDELFDGNTTPWGKKKL</sequence>
<feature type="region of interest" description="Disordered" evidence="4">
    <location>
        <begin position="503"/>
        <end position="526"/>
    </location>
</feature>
<feature type="domain" description="Exocyst complex subunit Exo70 C-terminal" evidence="5">
    <location>
        <begin position="335"/>
        <end position="709"/>
    </location>
</feature>
<dbReference type="InterPro" id="IPR016159">
    <property type="entry name" value="Cullin_repeat-like_dom_sf"/>
</dbReference>
<dbReference type="EMBL" id="JACEIK010001885">
    <property type="protein sequence ID" value="MCD7472876.1"/>
    <property type="molecule type" value="Genomic_DNA"/>
</dbReference>
<organism evidence="6 7">
    <name type="scientific">Datura stramonium</name>
    <name type="common">Jimsonweed</name>
    <name type="synonym">Common thornapple</name>
    <dbReference type="NCBI Taxonomy" id="4076"/>
    <lineage>
        <taxon>Eukaryota</taxon>
        <taxon>Viridiplantae</taxon>
        <taxon>Streptophyta</taxon>
        <taxon>Embryophyta</taxon>
        <taxon>Tracheophyta</taxon>
        <taxon>Spermatophyta</taxon>
        <taxon>Magnoliopsida</taxon>
        <taxon>eudicotyledons</taxon>
        <taxon>Gunneridae</taxon>
        <taxon>Pentapetalae</taxon>
        <taxon>asterids</taxon>
        <taxon>lamiids</taxon>
        <taxon>Solanales</taxon>
        <taxon>Solanaceae</taxon>
        <taxon>Solanoideae</taxon>
        <taxon>Datureae</taxon>
        <taxon>Datura</taxon>
    </lineage>
</organism>
<evidence type="ECO:0000313" key="7">
    <source>
        <dbReference type="Proteomes" id="UP000823775"/>
    </source>
</evidence>
<dbReference type="PANTHER" id="PTHR12542">
    <property type="entry name" value="EXOCYST COMPLEX PROTEIN EXO70"/>
    <property type="match status" value="1"/>
</dbReference>
<keyword evidence="3" id="KW-0653">Protein transport</keyword>
<dbReference type="Proteomes" id="UP000823775">
    <property type="component" value="Unassembled WGS sequence"/>
</dbReference>
<protein>
    <recommendedName>
        <fullName evidence="3">Exocyst subunit Exo70 family protein</fullName>
    </recommendedName>
</protein>
<feature type="compositionally biased region" description="Polar residues" evidence="4">
    <location>
        <begin position="1"/>
        <end position="15"/>
    </location>
</feature>
<reference evidence="6 7" key="1">
    <citation type="journal article" date="2021" name="BMC Genomics">
        <title>Datura genome reveals duplications of psychoactive alkaloid biosynthetic genes and high mutation rate following tissue culture.</title>
        <authorList>
            <person name="Rajewski A."/>
            <person name="Carter-House D."/>
            <person name="Stajich J."/>
            <person name="Litt A."/>
        </authorList>
    </citation>
    <scope>NUCLEOTIDE SEQUENCE [LARGE SCALE GENOMIC DNA]</scope>
    <source>
        <strain evidence="6">AR-01</strain>
    </source>
</reference>
<name>A0ABS8TPQ1_DATST</name>
<comment type="similarity">
    <text evidence="1 3">Belongs to the EXO70 family.</text>
</comment>
<dbReference type="Pfam" id="PF20669">
    <property type="entry name" value="Exo70_N"/>
    <property type="match status" value="1"/>
</dbReference>
<proteinExistence type="inferred from homology"/>
<feature type="compositionally biased region" description="Polar residues" evidence="4">
    <location>
        <begin position="222"/>
        <end position="231"/>
    </location>
</feature>
<dbReference type="Gene3D" id="1.20.1280.170">
    <property type="entry name" value="Exocyst complex component Exo70"/>
    <property type="match status" value="1"/>
</dbReference>
<keyword evidence="7" id="KW-1185">Reference proteome</keyword>
<evidence type="ECO:0000256" key="4">
    <source>
        <dbReference type="SAM" id="MobiDB-lite"/>
    </source>
</evidence>
<feature type="compositionally biased region" description="Basic and acidic residues" evidence="4">
    <location>
        <begin position="66"/>
        <end position="88"/>
    </location>
</feature>
<evidence type="ECO:0000256" key="2">
    <source>
        <dbReference type="ARBA" id="ARBA00022448"/>
    </source>
</evidence>
<keyword evidence="3" id="KW-0268">Exocytosis</keyword>
<dbReference type="SUPFAM" id="SSF74788">
    <property type="entry name" value="Cullin repeat-like"/>
    <property type="match status" value="1"/>
</dbReference>
<dbReference type="PANTHER" id="PTHR12542:SF127">
    <property type="entry name" value="EXOCYST COMPLEX COMPONENT EXO70C1"/>
    <property type="match status" value="1"/>
</dbReference>
<comment type="caution">
    <text evidence="6">The sequence shown here is derived from an EMBL/GenBank/DDBJ whole genome shotgun (WGS) entry which is preliminary data.</text>
</comment>
<keyword evidence="2 3" id="KW-0813">Transport</keyword>
<evidence type="ECO:0000256" key="3">
    <source>
        <dbReference type="RuleBase" id="RU365026"/>
    </source>
</evidence>
<evidence type="ECO:0000259" key="5">
    <source>
        <dbReference type="Pfam" id="PF03081"/>
    </source>
</evidence>
<dbReference type="Pfam" id="PF03081">
    <property type="entry name" value="Exo70_C"/>
    <property type="match status" value="1"/>
</dbReference>
<comment type="function">
    <text evidence="3">Component of the exocyst complex.</text>
</comment>
<evidence type="ECO:0000256" key="1">
    <source>
        <dbReference type="ARBA" id="ARBA00006756"/>
    </source>
</evidence>
<dbReference type="InterPro" id="IPR046364">
    <property type="entry name" value="Exo70_C"/>
</dbReference>
<dbReference type="InterPro" id="IPR004140">
    <property type="entry name" value="Exo70"/>
</dbReference>
<accession>A0ABS8TPQ1</accession>
<gene>
    <name evidence="6" type="ORF">HAX54_014284</name>
</gene>
<feature type="compositionally biased region" description="Basic and acidic residues" evidence="4">
    <location>
        <begin position="17"/>
        <end position="34"/>
    </location>
</feature>
<feature type="region of interest" description="Disordered" evidence="4">
    <location>
        <begin position="1"/>
        <end position="98"/>
    </location>
</feature>
<evidence type="ECO:0000313" key="6">
    <source>
        <dbReference type="EMBL" id="MCD7472876.1"/>
    </source>
</evidence>
<feature type="region of interest" description="Disordered" evidence="4">
    <location>
        <begin position="222"/>
        <end position="267"/>
    </location>
</feature>